<dbReference type="NCBIfam" id="TIGR02937">
    <property type="entry name" value="sigma70-ECF"/>
    <property type="match status" value="1"/>
</dbReference>
<dbReference type="Pfam" id="PF08281">
    <property type="entry name" value="Sigma70_r4_2"/>
    <property type="match status" value="1"/>
</dbReference>
<dbReference type="InterPro" id="IPR007627">
    <property type="entry name" value="RNA_pol_sigma70_r2"/>
</dbReference>
<dbReference type="InterPro" id="IPR013249">
    <property type="entry name" value="RNA_pol_sigma70_r4_t2"/>
</dbReference>
<dbReference type="EMBL" id="JBHLVO010000002">
    <property type="protein sequence ID" value="MFC0270610.1"/>
    <property type="molecule type" value="Genomic_DNA"/>
</dbReference>
<protein>
    <submittedName>
        <fullName evidence="3">Sigma-70 family RNA polymerase sigma factor</fullName>
    </submittedName>
</protein>
<evidence type="ECO:0000313" key="3">
    <source>
        <dbReference type="EMBL" id="MFC0270610.1"/>
    </source>
</evidence>
<dbReference type="Proteomes" id="UP001589854">
    <property type="component" value="Unassembled WGS sequence"/>
</dbReference>
<feature type="domain" description="RNA polymerase sigma-70 region 2" evidence="1">
    <location>
        <begin position="9"/>
        <end position="75"/>
    </location>
</feature>
<comment type="caution">
    <text evidence="3">The sequence shown here is derived from an EMBL/GenBank/DDBJ whole genome shotgun (WGS) entry which is preliminary data.</text>
</comment>
<dbReference type="InterPro" id="IPR013324">
    <property type="entry name" value="RNA_pol_sigma_r3/r4-like"/>
</dbReference>
<gene>
    <name evidence="3" type="ORF">ACFFIX_03970</name>
</gene>
<dbReference type="InterPro" id="IPR036388">
    <property type="entry name" value="WH-like_DNA-bd_sf"/>
</dbReference>
<sequence>MSKKTFEELLQQFEPMIYHMMKRLNIYENHQAFYQVGCIAIWEAMFSYIEDKGQFPAYLYPFMKGRMLSELSEHTKRTEDLLDSSDTIDETIMVNDFYDIEMKSIVEDLTRTLSPLQKKWFIGYCLYGKTPSEIAVEENVTVSAVKSWRREAIKRIRAVHFDYHVR</sequence>
<keyword evidence="4" id="KW-1185">Reference proteome</keyword>
<dbReference type="Pfam" id="PF04542">
    <property type="entry name" value="Sigma70_r2"/>
    <property type="match status" value="1"/>
</dbReference>
<accession>A0ABV6GAP7</accession>
<evidence type="ECO:0000259" key="1">
    <source>
        <dbReference type="Pfam" id="PF04542"/>
    </source>
</evidence>
<evidence type="ECO:0000259" key="2">
    <source>
        <dbReference type="Pfam" id="PF08281"/>
    </source>
</evidence>
<dbReference type="RefSeq" id="WP_378930756.1">
    <property type="nucleotide sequence ID" value="NZ_JBHLVO010000002.1"/>
</dbReference>
<name>A0ABV6GAP7_9BACI</name>
<evidence type="ECO:0000313" key="4">
    <source>
        <dbReference type="Proteomes" id="UP001589854"/>
    </source>
</evidence>
<reference evidence="3 4" key="1">
    <citation type="submission" date="2024-09" db="EMBL/GenBank/DDBJ databases">
        <authorList>
            <person name="Sun Q."/>
            <person name="Mori K."/>
        </authorList>
    </citation>
    <scope>NUCLEOTIDE SEQUENCE [LARGE SCALE GENOMIC DNA]</scope>
    <source>
        <strain evidence="3 4">CCM 7228</strain>
    </source>
</reference>
<dbReference type="InterPro" id="IPR014284">
    <property type="entry name" value="RNA_pol_sigma-70_dom"/>
</dbReference>
<dbReference type="SUPFAM" id="SSF88659">
    <property type="entry name" value="Sigma3 and sigma4 domains of RNA polymerase sigma factors"/>
    <property type="match status" value="1"/>
</dbReference>
<dbReference type="Gene3D" id="1.10.1740.10">
    <property type="match status" value="1"/>
</dbReference>
<organism evidence="3 4">
    <name type="scientific">Metabacillus herbersteinensis</name>
    <dbReference type="NCBI Taxonomy" id="283816"/>
    <lineage>
        <taxon>Bacteria</taxon>
        <taxon>Bacillati</taxon>
        <taxon>Bacillota</taxon>
        <taxon>Bacilli</taxon>
        <taxon>Bacillales</taxon>
        <taxon>Bacillaceae</taxon>
        <taxon>Metabacillus</taxon>
    </lineage>
</organism>
<proteinExistence type="predicted"/>
<dbReference type="InterPro" id="IPR013325">
    <property type="entry name" value="RNA_pol_sigma_r2"/>
</dbReference>
<dbReference type="Gene3D" id="1.10.10.10">
    <property type="entry name" value="Winged helix-like DNA-binding domain superfamily/Winged helix DNA-binding domain"/>
    <property type="match status" value="1"/>
</dbReference>
<feature type="domain" description="RNA polymerase sigma factor 70 region 4 type 2" evidence="2">
    <location>
        <begin position="106"/>
        <end position="156"/>
    </location>
</feature>
<dbReference type="SUPFAM" id="SSF88946">
    <property type="entry name" value="Sigma2 domain of RNA polymerase sigma factors"/>
    <property type="match status" value="1"/>
</dbReference>